<dbReference type="Proteomes" id="UP001500755">
    <property type="component" value="Unassembled WGS sequence"/>
</dbReference>
<evidence type="ECO:0000313" key="3">
    <source>
        <dbReference type="Proteomes" id="UP001500755"/>
    </source>
</evidence>
<proteinExistence type="predicted"/>
<comment type="caution">
    <text evidence="2">The sequence shown here is derived from an EMBL/GenBank/DDBJ whole genome shotgun (WGS) entry which is preliminary data.</text>
</comment>
<dbReference type="EMBL" id="BAAANO010000013">
    <property type="protein sequence ID" value="GAA2006172.1"/>
    <property type="molecule type" value="Genomic_DNA"/>
</dbReference>
<evidence type="ECO:0000256" key="1">
    <source>
        <dbReference type="SAM" id="MobiDB-lite"/>
    </source>
</evidence>
<feature type="region of interest" description="Disordered" evidence="1">
    <location>
        <begin position="1"/>
        <end position="63"/>
    </location>
</feature>
<organism evidence="2 3">
    <name type="scientific">Brevibacterium samyangense</name>
    <dbReference type="NCBI Taxonomy" id="366888"/>
    <lineage>
        <taxon>Bacteria</taxon>
        <taxon>Bacillati</taxon>
        <taxon>Actinomycetota</taxon>
        <taxon>Actinomycetes</taxon>
        <taxon>Micrococcales</taxon>
        <taxon>Brevibacteriaceae</taxon>
        <taxon>Brevibacterium</taxon>
    </lineage>
</organism>
<reference evidence="3" key="1">
    <citation type="journal article" date="2019" name="Int. J. Syst. Evol. Microbiol.">
        <title>The Global Catalogue of Microorganisms (GCM) 10K type strain sequencing project: providing services to taxonomists for standard genome sequencing and annotation.</title>
        <authorList>
            <consortium name="The Broad Institute Genomics Platform"/>
            <consortium name="The Broad Institute Genome Sequencing Center for Infectious Disease"/>
            <person name="Wu L."/>
            <person name="Ma J."/>
        </authorList>
    </citation>
    <scope>NUCLEOTIDE SEQUENCE [LARGE SCALE GENOMIC DNA]</scope>
    <source>
        <strain evidence="3">JCM 14546</strain>
    </source>
</reference>
<name>A0ABP5ERZ0_9MICO</name>
<protein>
    <submittedName>
        <fullName evidence="2">Uncharacterized protein</fullName>
    </submittedName>
</protein>
<evidence type="ECO:0000313" key="2">
    <source>
        <dbReference type="EMBL" id="GAA2006172.1"/>
    </source>
</evidence>
<accession>A0ABP5ERZ0</accession>
<keyword evidence="3" id="KW-1185">Reference proteome</keyword>
<gene>
    <name evidence="2" type="ORF">GCM10009755_15210</name>
</gene>
<sequence>MVRRTADRPVPAADRRGNAEAPATATWQVTGASASGGGRRSRGEDQAETVSTPAAGAGTEGVSMSAIAATQRMTWFE</sequence>
<feature type="compositionally biased region" description="Basic and acidic residues" evidence="1">
    <location>
        <begin position="1"/>
        <end position="18"/>
    </location>
</feature>